<dbReference type="PROSITE" id="PS50089">
    <property type="entry name" value="ZF_RING_2"/>
    <property type="match status" value="1"/>
</dbReference>
<proteinExistence type="predicted"/>
<protein>
    <recommendedName>
        <fullName evidence="3">RING-type domain-containing protein</fullName>
    </recommendedName>
</protein>
<comment type="caution">
    <text evidence="4">The sequence shown here is derived from an EMBL/GenBank/DDBJ whole genome shotgun (WGS) entry which is preliminary data.</text>
</comment>
<reference evidence="4" key="2">
    <citation type="submission" date="2022-01" db="EMBL/GenBank/DDBJ databases">
        <authorList>
            <person name="Hirooka S."/>
            <person name="Miyagishima S.Y."/>
        </authorList>
    </citation>
    <scope>NUCLEOTIDE SEQUENCE</scope>
    <source>
        <strain evidence="4">NBRC 102759</strain>
    </source>
</reference>
<keyword evidence="1" id="KW-0863">Zinc-finger</keyword>
<dbReference type="Gene3D" id="3.30.40.10">
    <property type="entry name" value="Zinc/RING finger domain, C3HC4 (zinc finger)"/>
    <property type="match status" value="1"/>
</dbReference>
<feature type="domain" description="RING-type" evidence="3">
    <location>
        <begin position="26"/>
        <end position="63"/>
    </location>
</feature>
<sequence>MMQAFHAPVGKPLNKSNSSPYFTENCVVCLENQSTIELRPCGHAIICQTCVSRLDDTLCPLCRQTVQVIRVKGAKDLYPFKPKIGETQNSEESKVNSKQFPLEEESTRPGEVVGQSASFHMHSEYQGHLELEVPFSNILEERRAFESFVLRRTYQVVVSGSVEVNTKALVSEVLARFENNLKDFHMDDFESFEQQRLRNGAKVEFVSDNSHAGALQSEQLTTMNQSIPLHTVVDTTSSAQAYLANACIENIPLHIKSFRIWELIRMLRQQKKKKQDLFILCCSAFSEISLNEVVALDESISLRYVMCTPRIWVFLDVPLSESEKMLERKLTFEQVEEAFLKVPIHRRASKIVHIQQLDEHNMEQLGHDIASFIKQGRRLERCNSFHNLCCFM</sequence>
<reference evidence="4" key="1">
    <citation type="journal article" date="2022" name="Proc. Natl. Acad. Sci. U.S.A.">
        <title>Life cycle and functional genomics of the unicellular red alga Galdieria for elucidating algal and plant evolution and industrial use.</title>
        <authorList>
            <person name="Hirooka S."/>
            <person name="Itabashi T."/>
            <person name="Ichinose T.M."/>
            <person name="Onuma R."/>
            <person name="Fujiwara T."/>
            <person name="Yamashita S."/>
            <person name="Jong L.W."/>
            <person name="Tomita R."/>
            <person name="Iwane A.H."/>
            <person name="Miyagishima S.Y."/>
        </authorList>
    </citation>
    <scope>NUCLEOTIDE SEQUENCE</scope>
    <source>
        <strain evidence="4">NBRC 102759</strain>
    </source>
</reference>
<dbReference type="EMBL" id="BQMJ01000036">
    <property type="protein sequence ID" value="GJQ12691.1"/>
    <property type="molecule type" value="Genomic_DNA"/>
</dbReference>
<feature type="region of interest" description="Disordered" evidence="2">
    <location>
        <begin position="82"/>
        <end position="107"/>
    </location>
</feature>
<evidence type="ECO:0000313" key="5">
    <source>
        <dbReference type="Proteomes" id="UP001061958"/>
    </source>
</evidence>
<dbReference type="InterPro" id="IPR013083">
    <property type="entry name" value="Znf_RING/FYVE/PHD"/>
</dbReference>
<keyword evidence="5" id="KW-1185">Reference proteome</keyword>
<dbReference type="Proteomes" id="UP001061958">
    <property type="component" value="Unassembled WGS sequence"/>
</dbReference>
<gene>
    <name evidence="4" type="ORF">GpartN1_g4482.t1</name>
</gene>
<accession>A0A9C7PZE2</accession>
<evidence type="ECO:0000313" key="4">
    <source>
        <dbReference type="EMBL" id="GJQ12691.1"/>
    </source>
</evidence>
<dbReference type="InterPro" id="IPR001841">
    <property type="entry name" value="Znf_RING"/>
</dbReference>
<evidence type="ECO:0000256" key="2">
    <source>
        <dbReference type="SAM" id="MobiDB-lite"/>
    </source>
</evidence>
<keyword evidence="1" id="KW-0862">Zinc</keyword>
<dbReference type="SMART" id="SM00184">
    <property type="entry name" value="RING"/>
    <property type="match status" value="1"/>
</dbReference>
<organism evidence="4 5">
    <name type="scientific">Galdieria partita</name>
    <dbReference type="NCBI Taxonomy" id="83374"/>
    <lineage>
        <taxon>Eukaryota</taxon>
        <taxon>Rhodophyta</taxon>
        <taxon>Bangiophyceae</taxon>
        <taxon>Galdieriales</taxon>
        <taxon>Galdieriaceae</taxon>
        <taxon>Galdieria</taxon>
    </lineage>
</organism>
<name>A0A9C7PZE2_9RHOD</name>
<keyword evidence="1" id="KW-0479">Metal-binding</keyword>
<dbReference type="AlphaFoldDB" id="A0A9C7PZE2"/>
<dbReference type="GO" id="GO:0008270">
    <property type="term" value="F:zinc ion binding"/>
    <property type="evidence" value="ECO:0007669"/>
    <property type="project" value="UniProtKB-KW"/>
</dbReference>
<dbReference type="SUPFAM" id="SSF57850">
    <property type="entry name" value="RING/U-box"/>
    <property type="match status" value="1"/>
</dbReference>
<dbReference type="OrthoDB" id="445107at2759"/>
<evidence type="ECO:0000256" key="1">
    <source>
        <dbReference type="PROSITE-ProRule" id="PRU00175"/>
    </source>
</evidence>
<dbReference type="Pfam" id="PF13920">
    <property type="entry name" value="zf-C3HC4_3"/>
    <property type="match status" value="1"/>
</dbReference>
<evidence type="ECO:0000259" key="3">
    <source>
        <dbReference type="PROSITE" id="PS50089"/>
    </source>
</evidence>